<dbReference type="Proteomes" id="UP001432027">
    <property type="component" value="Unassembled WGS sequence"/>
</dbReference>
<evidence type="ECO:0000313" key="1">
    <source>
        <dbReference type="EMBL" id="GMS93142.1"/>
    </source>
</evidence>
<protein>
    <recommendedName>
        <fullName evidence="4">G protein-coupled receptor</fullName>
    </recommendedName>
</protein>
<evidence type="ECO:0008006" key="4">
    <source>
        <dbReference type="Google" id="ProtNLM"/>
    </source>
</evidence>
<keyword evidence="3" id="KW-1185">Reference proteome</keyword>
<reference evidence="2" key="1">
    <citation type="submission" date="2023-10" db="EMBL/GenBank/DDBJ databases">
        <title>Genome assembly of Pristionchus species.</title>
        <authorList>
            <person name="Yoshida K."/>
            <person name="Sommer R.J."/>
        </authorList>
    </citation>
    <scope>NUCLEOTIDE SEQUENCE</scope>
    <source>
        <strain evidence="2">RS0144</strain>
    </source>
</reference>
<gene>
    <name evidence="1" type="ORF">PENTCL1PPCAC_15317</name>
    <name evidence="2" type="ORF">PENTCL1PPCAC_15320</name>
</gene>
<name>A0AAV5TD92_9BILA</name>
<proteinExistence type="predicted"/>
<feature type="non-terminal residue" evidence="2">
    <location>
        <position position="90"/>
    </location>
</feature>
<accession>A0AAV5TD92</accession>
<comment type="caution">
    <text evidence="2">The sequence shown here is derived from an EMBL/GenBank/DDBJ whole genome shotgun (WGS) entry which is preliminary data.</text>
</comment>
<evidence type="ECO:0000313" key="3">
    <source>
        <dbReference type="Proteomes" id="UP001432027"/>
    </source>
</evidence>
<evidence type="ECO:0000313" key="2">
    <source>
        <dbReference type="EMBL" id="GMS93145.1"/>
    </source>
</evidence>
<dbReference type="EMBL" id="BTSX01000004">
    <property type="protein sequence ID" value="GMS93142.1"/>
    <property type="molecule type" value="Genomic_DNA"/>
</dbReference>
<organism evidence="2 3">
    <name type="scientific">Pristionchus entomophagus</name>
    <dbReference type="NCBI Taxonomy" id="358040"/>
    <lineage>
        <taxon>Eukaryota</taxon>
        <taxon>Metazoa</taxon>
        <taxon>Ecdysozoa</taxon>
        <taxon>Nematoda</taxon>
        <taxon>Chromadorea</taxon>
        <taxon>Rhabditida</taxon>
        <taxon>Rhabditina</taxon>
        <taxon>Diplogasteromorpha</taxon>
        <taxon>Diplogasteroidea</taxon>
        <taxon>Neodiplogasteridae</taxon>
        <taxon>Pristionchus</taxon>
    </lineage>
</organism>
<dbReference type="EMBL" id="BTSX01000004">
    <property type="protein sequence ID" value="GMS93145.1"/>
    <property type="molecule type" value="Genomic_DNA"/>
</dbReference>
<sequence>MMRIICAVEGFSGILRYFPNLYSRCEQCRVTHTCIVQVPIYIFSLQGIYLCVAIAFMNFTHIFYDGTLAIPLVGPSVQFLPKGGRDIIYQ</sequence>
<dbReference type="AlphaFoldDB" id="A0AAV5TD92"/>